<reference evidence="1" key="2">
    <citation type="submission" date="2021-02" db="EMBL/GenBank/DDBJ databases">
        <authorList>
            <person name="Kimball J.A."/>
            <person name="Haas M.W."/>
            <person name="Macchietto M."/>
            <person name="Kono T."/>
            <person name="Duquette J."/>
            <person name="Shao M."/>
        </authorList>
    </citation>
    <scope>NUCLEOTIDE SEQUENCE</scope>
    <source>
        <tissue evidence="1">Fresh leaf tissue</tissue>
    </source>
</reference>
<sequence>MPIPTVSAMSTATTSTSVPSTLMKMVGSTKINDDNIVLPTLDDIPEENKAEIEAKTRELHALMLGRYTKTHTGFIKRNPNFPDISMDKVTLTPPLSTLDIE</sequence>
<protein>
    <submittedName>
        <fullName evidence="1">Uncharacterized protein</fullName>
    </submittedName>
</protein>
<comment type="caution">
    <text evidence="1">The sequence shown here is derived from an EMBL/GenBank/DDBJ whole genome shotgun (WGS) entry which is preliminary data.</text>
</comment>
<gene>
    <name evidence="1" type="ORF">GUJ93_ZPchr0015g6768</name>
</gene>
<dbReference type="Proteomes" id="UP000729402">
    <property type="component" value="Unassembled WGS sequence"/>
</dbReference>
<keyword evidence="2" id="KW-1185">Reference proteome</keyword>
<organism evidence="1 2">
    <name type="scientific">Zizania palustris</name>
    <name type="common">Northern wild rice</name>
    <dbReference type="NCBI Taxonomy" id="103762"/>
    <lineage>
        <taxon>Eukaryota</taxon>
        <taxon>Viridiplantae</taxon>
        <taxon>Streptophyta</taxon>
        <taxon>Embryophyta</taxon>
        <taxon>Tracheophyta</taxon>
        <taxon>Spermatophyta</taxon>
        <taxon>Magnoliopsida</taxon>
        <taxon>Liliopsida</taxon>
        <taxon>Poales</taxon>
        <taxon>Poaceae</taxon>
        <taxon>BOP clade</taxon>
        <taxon>Oryzoideae</taxon>
        <taxon>Oryzeae</taxon>
        <taxon>Zizaniinae</taxon>
        <taxon>Zizania</taxon>
    </lineage>
</organism>
<name>A0A8J5TD78_ZIZPA</name>
<dbReference type="AlphaFoldDB" id="A0A8J5TD78"/>
<dbReference type="EMBL" id="JAAALK010000085">
    <property type="protein sequence ID" value="KAG8083347.1"/>
    <property type="molecule type" value="Genomic_DNA"/>
</dbReference>
<reference evidence="1" key="1">
    <citation type="journal article" date="2021" name="bioRxiv">
        <title>Whole Genome Assembly and Annotation of Northern Wild Rice, Zizania palustris L., Supports a Whole Genome Duplication in the Zizania Genus.</title>
        <authorList>
            <person name="Haas M."/>
            <person name="Kono T."/>
            <person name="Macchietto M."/>
            <person name="Millas R."/>
            <person name="McGilp L."/>
            <person name="Shao M."/>
            <person name="Duquette J."/>
            <person name="Hirsch C.N."/>
            <person name="Kimball J."/>
        </authorList>
    </citation>
    <scope>NUCLEOTIDE SEQUENCE</scope>
    <source>
        <tissue evidence="1">Fresh leaf tissue</tissue>
    </source>
</reference>
<evidence type="ECO:0000313" key="1">
    <source>
        <dbReference type="EMBL" id="KAG8083347.1"/>
    </source>
</evidence>
<accession>A0A8J5TD78</accession>
<evidence type="ECO:0000313" key="2">
    <source>
        <dbReference type="Proteomes" id="UP000729402"/>
    </source>
</evidence>
<proteinExistence type="predicted"/>